<dbReference type="Proteomes" id="UP000008820">
    <property type="component" value="Chromosome 1"/>
</dbReference>
<feature type="compositionally biased region" description="Basic and acidic residues" evidence="1">
    <location>
        <begin position="22"/>
        <end position="34"/>
    </location>
</feature>
<reference evidence="2 3" key="1">
    <citation type="submission" date="2017-06" db="EMBL/GenBank/DDBJ databases">
        <title>Aedes aegypti genome working group (AGWG) sequencing and assembly.</title>
        <authorList>
            <consortium name="Aedes aegypti Genome Working Group (AGWG)"/>
            <person name="Matthews B.J."/>
        </authorList>
    </citation>
    <scope>NUCLEOTIDE SEQUENCE [LARGE SCALE GENOMIC DNA]</scope>
    <source>
        <strain evidence="2 3">LVP_AGWG</strain>
    </source>
</reference>
<evidence type="ECO:0000313" key="2">
    <source>
        <dbReference type="EnsemblMetazoa" id="AAEL020843-PA"/>
    </source>
</evidence>
<keyword evidence="3" id="KW-1185">Reference proteome</keyword>
<evidence type="ECO:0000256" key="1">
    <source>
        <dbReference type="SAM" id="MobiDB-lite"/>
    </source>
</evidence>
<dbReference type="AlphaFoldDB" id="A0A6I8TZL3"/>
<accession>A0A6I8TZL3</accession>
<reference evidence="2" key="2">
    <citation type="submission" date="2020-05" db="UniProtKB">
        <authorList>
            <consortium name="EnsemblMetazoa"/>
        </authorList>
    </citation>
    <scope>IDENTIFICATION</scope>
    <source>
        <strain evidence="2">LVP_AGWG</strain>
    </source>
</reference>
<proteinExistence type="predicted"/>
<protein>
    <recommendedName>
        <fullName evidence="4">MCM AAA-lid domain-containing protein</fullName>
    </recommendedName>
</protein>
<dbReference type="InParanoid" id="A0A6I8TZL3"/>
<feature type="region of interest" description="Disordered" evidence="1">
    <location>
        <begin position="132"/>
        <end position="162"/>
    </location>
</feature>
<sequence length="518" mass="58527">MMMESTLGLVSDPDEFGAAESSRYRGDRTTGDERCGESLRVHVSKHTEREISTGIVTESVVLKSTRSQVAFDNEDSDEEMLSLLEVKLNDQLSQAFTLTLSSTDNAESNERPFQSTFMVEPVEQTQAWKFSQAEAPSQTEQPSQMVDLSQDSSVQIKQEDTTTSTPLYRELSEIPSSIRKMYSSVTEKYSDYCFSYMLAAQLCQEEIPMCAYNEFKLSLLLSIASIRHTSQLHPFHVIVLGSDTSISHLAMTSVGQLARRFMAGMFDPLAGGRVLEDNFVECGATTLSRTGICYIGNWAMLKPSNSARILREIESGQVIIENHPIAYPLECAIWSHWNYTRKAKQDLSTIIMFLNAFGIPIVQPEHPPEAVMDFILERSLTSYVPADQDDLVPPEDIHQFLTMLYYQEVQITEAASKILSDYFVATRLNVPESLTQTSFSALHKLTEAHARLCFRTEATRMDAVVAIMICERFVHNVFSNPGNAAPLANSFDTIDDLEQHLYRFDRWLKDFLRNINRV</sequence>
<dbReference type="InterPro" id="IPR027417">
    <property type="entry name" value="P-loop_NTPase"/>
</dbReference>
<dbReference type="EnsemblMetazoa" id="AAEL020843-RA">
    <property type="protein sequence ID" value="AAEL020843-PA"/>
    <property type="gene ID" value="AAEL020843"/>
</dbReference>
<feature type="region of interest" description="Disordered" evidence="1">
    <location>
        <begin position="1"/>
        <end position="34"/>
    </location>
</feature>
<evidence type="ECO:0000313" key="3">
    <source>
        <dbReference type="Proteomes" id="UP000008820"/>
    </source>
</evidence>
<dbReference type="OrthoDB" id="2015372at2759"/>
<evidence type="ECO:0008006" key="4">
    <source>
        <dbReference type="Google" id="ProtNLM"/>
    </source>
</evidence>
<organism evidence="2 3">
    <name type="scientific">Aedes aegypti</name>
    <name type="common">Yellowfever mosquito</name>
    <name type="synonym">Culex aegypti</name>
    <dbReference type="NCBI Taxonomy" id="7159"/>
    <lineage>
        <taxon>Eukaryota</taxon>
        <taxon>Metazoa</taxon>
        <taxon>Ecdysozoa</taxon>
        <taxon>Arthropoda</taxon>
        <taxon>Hexapoda</taxon>
        <taxon>Insecta</taxon>
        <taxon>Pterygota</taxon>
        <taxon>Neoptera</taxon>
        <taxon>Endopterygota</taxon>
        <taxon>Diptera</taxon>
        <taxon>Nematocera</taxon>
        <taxon>Culicoidea</taxon>
        <taxon>Culicidae</taxon>
        <taxon>Culicinae</taxon>
        <taxon>Aedini</taxon>
        <taxon>Aedes</taxon>
        <taxon>Stegomyia</taxon>
    </lineage>
</organism>
<gene>
    <name evidence="2" type="primary">110676248</name>
</gene>
<name>A0A6I8TZL3_AEDAE</name>
<dbReference type="Gene3D" id="3.40.50.300">
    <property type="entry name" value="P-loop containing nucleotide triphosphate hydrolases"/>
    <property type="match status" value="1"/>
</dbReference>